<feature type="compositionally biased region" description="Acidic residues" evidence="1">
    <location>
        <begin position="140"/>
        <end position="150"/>
    </location>
</feature>
<organism evidence="2 3">
    <name type="scientific">Caerostris darwini</name>
    <dbReference type="NCBI Taxonomy" id="1538125"/>
    <lineage>
        <taxon>Eukaryota</taxon>
        <taxon>Metazoa</taxon>
        <taxon>Ecdysozoa</taxon>
        <taxon>Arthropoda</taxon>
        <taxon>Chelicerata</taxon>
        <taxon>Arachnida</taxon>
        <taxon>Araneae</taxon>
        <taxon>Araneomorphae</taxon>
        <taxon>Entelegynae</taxon>
        <taxon>Araneoidea</taxon>
        <taxon>Araneidae</taxon>
        <taxon>Caerostris</taxon>
    </lineage>
</organism>
<feature type="compositionally biased region" description="Polar residues" evidence="1">
    <location>
        <begin position="32"/>
        <end position="44"/>
    </location>
</feature>
<evidence type="ECO:0000313" key="3">
    <source>
        <dbReference type="Proteomes" id="UP001054837"/>
    </source>
</evidence>
<feature type="compositionally biased region" description="Low complexity" evidence="1">
    <location>
        <begin position="84"/>
        <end position="97"/>
    </location>
</feature>
<feature type="compositionally biased region" description="Low complexity" evidence="1">
    <location>
        <begin position="49"/>
        <end position="61"/>
    </location>
</feature>
<dbReference type="EMBL" id="BPLQ01003650">
    <property type="protein sequence ID" value="GIY02164.1"/>
    <property type="molecule type" value="Genomic_DNA"/>
</dbReference>
<feature type="region of interest" description="Disordered" evidence="1">
    <location>
        <begin position="1"/>
        <end position="103"/>
    </location>
</feature>
<comment type="caution">
    <text evidence="2">The sequence shown here is derived from an EMBL/GenBank/DDBJ whole genome shotgun (WGS) entry which is preliminary data.</text>
</comment>
<protein>
    <submittedName>
        <fullName evidence="2">Uncharacterized protein</fullName>
    </submittedName>
</protein>
<evidence type="ECO:0000256" key="1">
    <source>
        <dbReference type="SAM" id="MobiDB-lite"/>
    </source>
</evidence>
<feature type="region of interest" description="Disordered" evidence="1">
    <location>
        <begin position="120"/>
        <end position="150"/>
    </location>
</feature>
<feature type="compositionally biased region" description="Basic and acidic residues" evidence="1">
    <location>
        <begin position="124"/>
        <end position="134"/>
    </location>
</feature>
<evidence type="ECO:0000313" key="2">
    <source>
        <dbReference type="EMBL" id="GIY02164.1"/>
    </source>
</evidence>
<sequence>MTRIPSLQPQKSSSHSNTKLTTVKPAHVSDRPSPSLSFNSTVNVSFPIPNTSSSSPTSNLLATPRYTNYKIKNDHKQRNLITNTTPSSKYKSSTSKSRPLSKFKKHYDTSRFEALASFVTSDDLENKSHTEHPDPSNSDDMLEYDATDLV</sequence>
<keyword evidence="3" id="KW-1185">Reference proteome</keyword>
<reference evidence="2 3" key="1">
    <citation type="submission" date="2021-06" db="EMBL/GenBank/DDBJ databases">
        <title>Caerostris darwini draft genome.</title>
        <authorList>
            <person name="Kono N."/>
            <person name="Arakawa K."/>
        </authorList>
    </citation>
    <scope>NUCLEOTIDE SEQUENCE [LARGE SCALE GENOMIC DNA]</scope>
</reference>
<dbReference type="AlphaFoldDB" id="A0AAV4PYN6"/>
<accession>A0AAV4PYN6</accession>
<proteinExistence type="predicted"/>
<dbReference type="Proteomes" id="UP001054837">
    <property type="component" value="Unassembled WGS sequence"/>
</dbReference>
<name>A0AAV4PYN6_9ARAC</name>
<gene>
    <name evidence="2" type="ORF">CDAR_115661</name>
</gene>
<feature type="compositionally biased region" description="Polar residues" evidence="1">
    <location>
        <begin position="1"/>
        <end position="21"/>
    </location>
</feature>